<sequence>MTSRQFSILVVVLFTLLTPGIAGRSKRFLVGSDMVTPTSSSESGVPIERLCYECTQCKCCPHNELDFACDSLISLNNFEVCEKYICNQTIICSAETCKTTSQTTDKTTTQTTTTTATTDGPSRLVTCNKTLVIEAVAINRPVSDPLASSCMDPDYSSPEALLTNSCGLPVASNWTQGQKVTDACRTNVTLTYLPVSTFSHGHHDAMSGIFLDCTSGGGFKIIAQTCTTTPSVLFINHTHGSTYHAQDFHFVLS</sequence>
<dbReference type="RefSeq" id="XP_022294353.1">
    <property type="nucleotide sequence ID" value="XM_022438645.1"/>
</dbReference>
<gene>
    <name evidence="3 4" type="primary">LOC111104621</name>
</gene>
<protein>
    <submittedName>
        <fullName evidence="3 4">Uncharacterized protein LOC111104621 isoform X1</fullName>
    </submittedName>
</protein>
<dbReference type="AlphaFoldDB" id="A0A8B8ASH0"/>
<evidence type="ECO:0000256" key="1">
    <source>
        <dbReference type="SAM" id="SignalP"/>
    </source>
</evidence>
<dbReference type="RefSeq" id="XP_022294352.1">
    <property type="nucleotide sequence ID" value="XM_022438644.1"/>
</dbReference>
<organism evidence="2 3">
    <name type="scientific">Crassostrea virginica</name>
    <name type="common">Eastern oyster</name>
    <dbReference type="NCBI Taxonomy" id="6565"/>
    <lineage>
        <taxon>Eukaryota</taxon>
        <taxon>Metazoa</taxon>
        <taxon>Spiralia</taxon>
        <taxon>Lophotrochozoa</taxon>
        <taxon>Mollusca</taxon>
        <taxon>Bivalvia</taxon>
        <taxon>Autobranchia</taxon>
        <taxon>Pteriomorphia</taxon>
        <taxon>Ostreida</taxon>
        <taxon>Ostreoidea</taxon>
        <taxon>Ostreidae</taxon>
        <taxon>Crassostrea</taxon>
    </lineage>
</organism>
<name>A0A8B8ASH0_CRAVI</name>
<feature type="chain" id="PRO_5044665894" evidence="1">
    <location>
        <begin position="23"/>
        <end position="253"/>
    </location>
</feature>
<proteinExistence type="predicted"/>
<evidence type="ECO:0000313" key="3">
    <source>
        <dbReference type="RefSeq" id="XP_022294352.1"/>
    </source>
</evidence>
<keyword evidence="2" id="KW-1185">Reference proteome</keyword>
<keyword evidence="1" id="KW-0732">Signal</keyword>
<dbReference type="Proteomes" id="UP000694844">
    <property type="component" value="Chromosome 7"/>
</dbReference>
<dbReference type="GeneID" id="111104621"/>
<accession>A0A8B8ASH0</accession>
<feature type="signal peptide" evidence="1">
    <location>
        <begin position="1"/>
        <end position="22"/>
    </location>
</feature>
<dbReference type="OrthoDB" id="6147174at2759"/>
<dbReference type="KEGG" id="cvn:111104621"/>
<evidence type="ECO:0000313" key="2">
    <source>
        <dbReference type="Proteomes" id="UP000694844"/>
    </source>
</evidence>
<reference evidence="3 4" key="1">
    <citation type="submission" date="2025-04" db="UniProtKB">
        <authorList>
            <consortium name="RefSeq"/>
        </authorList>
    </citation>
    <scope>IDENTIFICATION</scope>
    <source>
        <tissue evidence="3 4">Whole sample</tissue>
    </source>
</reference>
<evidence type="ECO:0000313" key="4">
    <source>
        <dbReference type="RefSeq" id="XP_022294353.1"/>
    </source>
</evidence>